<sequence length="157" mass="17155">MTPHTPRDITVGVNSGKNRENMAECCVEDFTEQGASSDAIPFVVRGICRAKIENDAKLFYTARLSSTFGKNKNSMKIRFSVDPKFCGPVSIGTLDLIRLIMDRCCLGLGDAKSLVDRAVFDGETVELHVPRDCDAANLLEDMKNLDGPARVNAEVVS</sequence>
<protein>
    <submittedName>
        <fullName evidence="1">Uncharacterized protein</fullName>
    </submittedName>
</protein>
<accession>A0AAE2VDC3</accession>
<organism evidence="1 2">
    <name type="scientific">Oceaniferula flava</name>
    <dbReference type="NCBI Taxonomy" id="2800421"/>
    <lineage>
        <taxon>Bacteria</taxon>
        <taxon>Pseudomonadati</taxon>
        <taxon>Verrucomicrobiota</taxon>
        <taxon>Verrucomicrobiia</taxon>
        <taxon>Verrucomicrobiales</taxon>
        <taxon>Verrucomicrobiaceae</taxon>
        <taxon>Oceaniferula</taxon>
    </lineage>
</organism>
<comment type="caution">
    <text evidence="1">The sequence shown here is derived from an EMBL/GenBank/DDBJ whole genome shotgun (WGS) entry which is preliminary data.</text>
</comment>
<reference evidence="1" key="1">
    <citation type="submission" date="2021-01" db="EMBL/GenBank/DDBJ databases">
        <title>Modified the classification status of verrucomicrobia.</title>
        <authorList>
            <person name="Feng X."/>
        </authorList>
    </citation>
    <scope>NUCLEOTIDE SEQUENCE</scope>
    <source>
        <strain evidence="1">5K15</strain>
    </source>
</reference>
<dbReference type="Proteomes" id="UP000634206">
    <property type="component" value="Unassembled WGS sequence"/>
</dbReference>
<proteinExistence type="predicted"/>
<keyword evidence="2" id="KW-1185">Reference proteome</keyword>
<dbReference type="RefSeq" id="WP_309491210.1">
    <property type="nucleotide sequence ID" value="NZ_JAENIG010000024.1"/>
</dbReference>
<gene>
    <name evidence="1" type="ORF">JIN83_16605</name>
</gene>
<dbReference type="EMBL" id="JAENIG010000024">
    <property type="protein sequence ID" value="MBK1856590.1"/>
    <property type="molecule type" value="Genomic_DNA"/>
</dbReference>
<name>A0AAE2VDC3_9BACT</name>
<evidence type="ECO:0000313" key="1">
    <source>
        <dbReference type="EMBL" id="MBK1856590.1"/>
    </source>
</evidence>
<evidence type="ECO:0000313" key="2">
    <source>
        <dbReference type="Proteomes" id="UP000634206"/>
    </source>
</evidence>
<dbReference type="AlphaFoldDB" id="A0AAE2VDC3"/>